<feature type="region of interest" description="Disordered" evidence="1">
    <location>
        <begin position="33"/>
        <end position="52"/>
    </location>
</feature>
<keyword evidence="3" id="KW-1185">Reference proteome</keyword>
<gene>
    <name evidence="2" type="ORF">K402DRAFT_200278</name>
</gene>
<evidence type="ECO:0000256" key="1">
    <source>
        <dbReference type="SAM" id="MobiDB-lite"/>
    </source>
</evidence>
<dbReference type="Proteomes" id="UP000800041">
    <property type="component" value="Unassembled WGS sequence"/>
</dbReference>
<accession>A0A6G1HC49</accession>
<dbReference type="AlphaFoldDB" id="A0A6G1HC49"/>
<feature type="region of interest" description="Disordered" evidence="1">
    <location>
        <begin position="109"/>
        <end position="134"/>
    </location>
</feature>
<reference evidence="2" key="1">
    <citation type="journal article" date="2020" name="Stud. Mycol.">
        <title>101 Dothideomycetes genomes: a test case for predicting lifestyles and emergence of pathogens.</title>
        <authorList>
            <person name="Haridas S."/>
            <person name="Albert R."/>
            <person name="Binder M."/>
            <person name="Bloem J."/>
            <person name="Labutti K."/>
            <person name="Salamov A."/>
            <person name="Andreopoulos B."/>
            <person name="Baker S."/>
            <person name="Barry K."/>
            <person name="Bills G."/>
            <person name="Bluhm B."/>
            <person name="Cannon C."/>
            <person name="Castanera R."/>
            <person name="Culley D."/>
            <person name="Daum C."/>
            <person name="Ezra D."/>
            <person name="Gonzalez J."/>
            <person name="Henrissat B."/>
            <person name="Kuo A."/>
            <person name="Liang C."/>
            <person name="Lipzen A."/>
            <person name="Lutzoni F."/>
            <person name="Magnuson J."/>
            <person name="Mondo S."/>
            <person name="Nolan M."/>
            <person name="Ohm R."/>
            <person name="Pangilinan J."/>
            <person name="Park H.-J."/>
            <person name="Ramirez L."/>
            <person name="Alfaro M."/>
            <person name="Sun H."/>
            <person name="Tritt A."/>
            <person name="Yoshinaga Y."/>
            <person name="Zwiers L.-H."/>
            <person name="Turgeon B."/>
            <person name="Goodwin S."/>
            <person name="Spatafora J."/>
            <person name="Crous P."/>
            <person name="Grigoriev I."/>
        </authorList>
    </citation>
    <scope>NUCLEOTIDE SEQUENCE</scope>
    <source>
        <strain evidence="2">CBS 113979</strain>
    </source>
</reference>
<feature type="compositionally biased region" description="Basic and acidic residues" evidence="1">
    <location>
        <begin position="120"/>
        <end position="134"/>
    </location>
</feature>
<proteinExistence type="predicted"/>
<evidence type="ECO:0000313" key="2">
    <source>
        <dbReference type="EMBL" id="KAF1990622.1"/>
    </source>
</evidence>
<sequence>MMRAKLRIWSFSALGRSAAESKRPRALVLALTTANSTSAASTPSGRPPSALRRASLKASLSGAPAICSSFFLDSLPAASAATKHVGTTSHEVEAEEVSPFVSISCMDATKRRKPSGEASHPGHEICDAHASKVR</sequence>
<name>A0A6G1HC49_9PEZI</name>
<feature type="compositionally biased region" description="Low complexity" evidence="1">
    <location>
        <begin position="33"/>
        <end position="44"/>
    </location>
</feature>
<dbReference type="EMBL" id="ML977141">
    <property type="protein sequence ID" value="KAF1990622.1"/>
    <property type="molecule type" value="Genomic_DNA"/>
</dbReference>
<organism evidence="2 3">
    <name type="scientific">Aulographum hederae CBS 113979</name>
    <dbReference type="NCBI Taxonomy" id="1176131"/>
    <lineage>
        <taxon>Eukaryota</taxon>
        <taxon>Fungi</taxon>
        <taxon>Dikarya</taxon>
        <taxon>Ascomycota</taxon>
        <taxon>Pezizomycotina</taxon>
        <taxon>Dothideomycetes</taxon>
        <taxon>Pleosporomycetidae</taxon>
        <taxon>Aulographales</taxon>
        <taxon>Aulographaceae</taxon>
    </lineage>
</organism>
<protein>
    <submittedName>
        <fullName evidence="2">Uncharacterized protein</fullName>
    </submittedName>
</protein>
<evidence type="ECO:0000313" key="3">
    <source>
        <dbReference type="Proteomes" id="UP000800041"/>
    </source>
</evidence>